<dbReference type="PANTHER" id="PTHR31569:SF4">
    <property type="entry name" value="SWIM-TYPE DOMAIN-CONTAINING PROTEIN"/>
    <property type="match status" value="1"/>
</dbReference>
<sequence>MGTNGCHLRELEDGNRRNDQDSGQNKENDRPKNEVQVVQDSDGEVLGIYFQTESQRKLYSKIGTVLQMGGTYDTKNPGYLLYNLLGVDNNGESQPLAQFFTKNETKEALAEFLQIFTEEGITTQASQKSPFQIRTALRTQHWKIIFRDKEEESLSSYCQLNWFNIAPKWTNLGRRHLPTFGNNTTNRLER</sequence>
<dbReference type="InterPro" id="IPR052579">
    <property type="entry name" value="Zinc_finger_SWIM"/>
</dbReference>
<comment type="caution">
    <text evidence="3">The sequence shown here is derived from an EMBL/GenBank/DDBJ whole genome shotgun (WGS) entry which is preliminary data.</text>
</comment>
<evidence type="ECO:0000256" key="1">
    <source>
        <dbReference type="SAM" id="MobiDB-lite"/>
    </source>
</evidence>
<reference evidence="3" key="1">
    <citation type="submission" date="2021-11" db="EMBL/GenBank/DDBJ databases">
        <authorList>
            <person name="Schell T."/>
        </authorList>
    </citation>
    <scope>NUCLEOTIDE SEQUENCE</scope>
    <source>
        <strain evidence="3">M5</strain>
    </source>
</reference>
<evidence type="ECO:0000313" key="4">
    <source>
        <dbReference type="Proteomes" id="UP000789390"/>
    </source>
</evidence>
<dbReference type="Proteomes" id="UP000789390">
    <property type="component" value="Unassembled WGS sequence"/>
</dbReference>
<dbReference type="AlphaFoldDB" id="A0A8J2WPB5"/>
<keyword evidence="4" id="KW-1185">Reference proteome</keyword>
<gene>
    <name evidence="3" type="ORF">DGAL_LOCUS17668</name>
</gene>
<feature type="region of interest" description="Disordered" evidence="1">
    <location>
        <begin position="1"/>
        <end position="34"/>
    </location>
</feature>
<accession>A0A8J2WPB5</accession>
<feature type="domain" description="ZSWIM1/3 RNaseH-like" evidence="2">
    <location>
        <begin position="28"/>
        <end position="118"/>
    </location>
</feature>
<proteinExistence type="predicted"/>
<dbReference type="Pfam" id="PF21056">
    <property type="entry name" value="ZSWIM1-3_RNaseH-like"/>
    <property type="match status" value="1"/>
</dbReference>
<evidence type="ECO:0000313" key="3">
    <source>
        <dbReference type="EMBL" id="CAH0113756.1"/>
    </source>
</evidence>
<evidence type="ECO:0000259" key="2">
    <source>
        <dbReference type="Pfam" id="PF21056"/>
    </source>
</evidence>
<name>A0A8J2WPB5_9CRUS</name>
<feature type="compositionally biased region" description="Basic and acidic residues" evidence="1">
    <location>
        <begin position="7"/>
        <end position="33"/>
    </location>
</feature>
<dbReference type="OrthoDB" id="6504931at2759"/>
<dbReference type="PANTHER" id="PTHR31569">
    <property type="entry name" value="SWIM-TYPE DOMAIN-CONTAINING PROTEIN"/>
    <property type="match status" value="1"/>
</dbReference>
<dbReference type="EMBL" id="CAKKLH010000346">
    <property type="protein sequence ID" value="CAH0113756.1"/>
    <property type="molecule type" value="Genomic_DNA"/>
</dbReference>
<organism evidence="3 4">
    <name type="scientific">Daphnia galeata</name>
    <dbReference type="NCBI Taxonomy" id="27404"/>
    <lineage>
        <taxon>Eukaryota</taxon>
        <taxon>Metazoa</taxon>
        <taxon>Ecdysozoa</taxon>
        <taxon>Arthropoda</taxon>
        <taxon>Crustacea</taxon>
        <taxon>Branchiopoda</taxon>
        <taxon>Diplostraca</taxon>
        <taxon>Cladocera</taxon>
        <taxon>Anomopoda</taxon>
        <taxon>Daphniidae</taxon>
        <taxon>Daphnia</taxon>
    </lineage>
</organism>
<protein>
    <recommendedName>
        <fullName evidence="2">ZSWIM1/3 RNaseH-like domain-containing protein</fullName>
    </recommendedName>
</protein>
<dbReference type="InterPro" id="IPR048324">
    <property type="entry name" value="ZSWIM1-3_RNaseH-like"/>
</dbReference>